<feature type="region of interest" description="Disordered" evidence="2">
    <location>
        <begin position="1517"/>
        <end position="1548"/>
    </location>
</feature>
<dbReference type="EMBL" id="JARQWQ010000035">
    <property type="protein sequence ID" value="KAK2560607.1"/>
    <property type="molecule type" value="Genomic_DNA"/>
</dbReference>
<dbReference type="PANTHER" id="PTHR36170">
    <property type="entry name" value="CENTROSOMAL PROTEIN OF 89 KDA"/>
    <property type="match status" value="1"/>
</dbReference>
<feature type="compositionally biased region" description="Basic and acidic residues" evidence="2">
    <location>
        <begin position="88"/>
        <end position="106"/>
    </location>
</feature>
<feature type="compositionally biased region" description="Acidic residues" evidence="2">
    <location>
        <begin position="253"/>
        <end position="263"/>
    </location>
</feature>
<evidence type="ECO:0000313" key="3">
    <source>
        <dbReference type="EMBL" id="KAK2560607.1"/>
    </source>
</evidence>
<feature type="compositionally biased region" description="Basic residues" evidence="2">
    <location>
        <begin position="998"/>
        <end position="1010"/>
    </location>
</feature>
<dbReference type="GO" id="GO:0007005">
    <property type="term" value="P:mitochondrion organization"/>
    <property type="evidence" value="ECO:0007669"/>
    <property type="project" value="InterPro"/>
</dbReference>
<feature type="compositionally biased region" description="Basic and acidic residues" evidence="2">
    <location>
        <begin position="225"/>
        <end position="240"/>
    </location>
</feature>
<dbReference type="GO" id="GO:0060271">
    <property type="term" value="P:cilium assembly"/>
    <property type="evidence" value="ECO:0007669"/>
    <property type="project" value="InterPro"/>
</dbReference>
<dbReference type="PANTHER" id="PTHR36170:SF1">
    <property type="entry name" value="CENTROSOMAL PROTEIN OF 89 KDA"/>
    <property type="match status" value="1"/>
</dbReference>
<feature type="coiled-coil region" evidence="1">
    <location>
        <begin position="1047"/>
        <end position="1113"/>
    </location>
</feature>
<feature type="compositionally biased region" description="Basic and acidic residues" evidence="2">
    <location>
        <begin position="923"/>
        <end position="941"/>
    </location>
</feature>
<feature type="region of interest" description="Disordered" evidence="2">
    <location>
        <begin position="1"/>
        <end position="24"/>
    </location>
</feature>
<sequence length="1548" mass="178087">MAPGKKQKKLKKKGSKDGPSGLSHIASQLIPSAIFAAVPRTPTNLSQTWPLRTPSPIAQAIGEAGNIGRILTGDLSDRPATEVPRSQNGERREDSRNELRNTTEKDLEFEEPGYESVHNKNNYDKRTRFSRMSGSEGEEETGASGEQNLYHVLDHESGRIVEPVVYARVDKKKKIAPQQPDHEERDEKGPVSDYSSDDLTDVTSHYEESTTTSGPCRRQSRKGSKKEMQEAKDLVDDPKSARKKVTPVIIQELSEEADKEEGEVPPPIPPFSGDPTPDVPRRSNRKERQVSVQDELDGPGKPLPPVPKSDDTWLTDEQRRALKAVERLGFEGVSQKLALSDLSSESDTYMSPVVPRNSIDFHGRTTFEQEQFNETLSDSPVLVSEARIEETNLNLNNTFADVDKLELQGGLPSPSEQVQPGEASGSTSLKTKVKKANKVASFVKLLNEQERNRQAESTSHVGRNPIDFEGRRSLEREQLDGVLTESPDSMEVRIDEGSPNFGSSFMVDNDYKREMQNGSLEGLKKQGNKVNTVSSFVHSLNEQERNRQGESPAPSVVKAKRLDTPSRSKRKEDDFDPVLIKRLEEARLANETSFAERQRQLEILVEQQNGLYQEQLKHQKVQQQQQQEVVRQQWKLQEQLRALEKMQQEFNENAGSSPRGPTVSEADVQMQRELVRQQQEFLHQQQEQLAKSQNQQALALKQQKQLCEQIRQLEEQQKQLQSSVNLLSPAGEDLAEIKQQEQQIVNLLSEQQRQDNELQRLHLLQQQRLEEQSNSFTHERKALEQHQELLQLKIKEQDARSRQLERELEEMARKHADAEAEWTRKISSVKAETAEAISRRYEKDKNDRKDEERVVRRSIDPEKLGKRKKRALSADYSAEHSDVDKSQYEPRRRRSIELHYDETEGRNRRTTRRSSSPDINMEESFRDKARSPGFHFHEGKSRKSRTRRRDSIDEGEAEDSLRNAKDEGSKRGRVRGRKSDHVEKEDNFTAQSHPERSRRSKSEKKTRKTRDRSIETETVLTKTNDEGTQAVQVVRDDEIYRLSRGRIELLESEKAAYMELNSSLQEENKALKQLALSLQKGAGVSSVVLQKQIKDLRQEQAVLRDTVHRLNVELSRYQAKYRPVAYEEVEGMALPYKKEAAPWLVNTKFLAPLFLAYDDRLKEKEQMIRTYDEELNAFKARVMEIVKENQQLHMNLSKSSPDALGPDEWQQLQEQAKLVVEENALLMEQQQIQERKRKEMQRVHGQEVSKLSKRISSQESTQRRLETELDDMRRSHSNVLRQHEALKVDQENKMLISEHLRIMDDCRSVLEDLKAKTRLESEDYNSRLQAIQKEKSSITIKLADTEARNAQLERELGAYQKSLKKSERKFLLLQRKLEHIQERELSAQETLSQVLTVAEKTAAERDSFVQFAKTQKVQQEKAASRILAGNQNIKGLEDKLQEYRKKASDKVAVVTGRLREKENEINNLKEQYETEINNLRGQVRQRQRQLELIIGENRNVDKELELVWRHAAADNKRMKNTVRRQKGGMFDSDSDPNLHLSSEEGEAA</sequence>
<feature type="compositionally biased region" description="Basic and acidic residues" evidence="2">
    <location>
        <begin position="977"/>
        <end position="997"/>
    </location>
</feature>
<feature type="region of interest" description="Disordered" evidence="2">
    <location>
        <begin position="69"/>
        <end position="314"/>
    </location>
</feature>
<feature type="compositionally biased region" description="Basic and acidic residues" evidence="2">
    <location>
        <begin position="877"/>
        <end position="907"/>
    </location>
</feature>
<keyword evidence="4" id="KW-1185">Reference proteome</keyword>
<dbReference type="GO" id="GO:0097539">
    <property type="term" value="C:ciliary transition fiber"/>
    <property type="evidence" value="ECO:0007669"/>
    <property type="project" value="TreeGrafter"/>
</dbReference>
<feature type="compositionally biased region" description="Polar residues" evidence="2">
    <location>
        <begin position="414"/>
        <end position="430"/>
    </location>
</feature>
<dbReference type="GO" id="GO:0045202">
    <property type="term" value="C:synapse"/>
    <property type="evidence" value="ECO:0007669"/>
    <property type="project" value="GOC"/>
</dbReference>
<feature type="region of interest" description="Disordered" evidence="2">
    <location>
        <begin position="408"/>
        <end position="431"/>
    </location>
</feature>
<feature type="compositionally biased region" description="Basic and acidic residues" evidence="2">
    <location>
        <begin position="1238"/>
        <end position="1247"/>
    </location>
</feature>
<feature type="compositionally biased region" description="Basic and acidic residues" evidence="2">
    <location>
        <begin position="841"/>
        <end position="864"/>
    </location>
</feature>
<evidence type="ECO:0000256" key="1">
    <source>
        <dbReference type="SAM" id="Coils"/>
    </source>
</evidence>
<dbReference type="Proteomes" id="UP001249851">
    <property type="component" value="Unassembled WGS sequence"/>
</dbReference>
<feature type="compositionally biased region" description="Basic and acidic residues" evidence="2">
    <location>
        <begin position="560"/>
        <end position="573"/>
    </location>
</feature>
<comment type="caution">
    <text evidence="3">The sequence shown here is derived from an EMBL/GenBank/DDBJ whole genome shotgun (WGS) entry which is preliminary data.</text>
</comment>
<feature type="compositionally biased region" description="Basic and acidic residues" evidence="2">
    <location>
        <begin position="180"/>
        <end position="190"/>
    </location>
</feature>
<dbReference type="InterPro" id="IPR033545">
    <property type="entry name" value="CEP89"/>
</dbReference>
<reference evidence="3" key="1">
    <citation type="journal article" date="2023" name="G3 (Bethesda)">
        <title>Whole genome assembly and annotation of the endangered Caribbean coral Acropora cervicornis.</title>
        <authorList>
            <person name="Selwyn J.D."/>
            <person name="Vollmer S.V."/>
        </authorList>
    </citation>
    <scope>NUCLEOTIDE SEQUENCE</scope>
    <source>
        <strain evidence="3">K2</strain>
    </source>
</reference>
<feature type="compositionally biased region" description="Basic and acidic residues" evidence="2">
    <location>
        <begin position="959"/>
        <end position="970"/>
    </location>
</feature>
<dbReference type="GO" id="GO:0007268">
    <property type="term" value="P:chemical synaptic transmission"/>
    <property type="evidence" value="ECO:0007669"/>
    <property type="project" value="InterPro"/>
</dbReference>
<feature type="coiled-coil region" evidence="1">
    <location>
        <begin position="1314"/>
        <end position="1383"/>
    </location>
</feature>
<feature type="coiled-coil region" evidence="1">
    <location>
        <begin position="1426"/>
        <end position="1489"/>
    </location>
</feature>
<keyword evidence="1" id="KW-0175">Coiled coil</keyword>
<gene>
    <name evidence="3" type="ORF">P5673_016341</name>
</gene>
<feature type="region of interest" description="Disordered" evidence="2">
    <location>
        <begin position="841"/>
        <end position="1016"/>
    </location>
</feature>
<dbReference type="GO" id="GO:0005814">
    <property type="term" value="C:centriole"/>
    <property type="evidence" value="ECO:0007669"/>
    <property type="project" value="InterPro"/>
</dbReference>
<name>A0AAD9QFX6_ACRCE</name>
<proteinExistence type="predicted"/>
<evidence type="ECO:0000256" key="2">
    <source>
        <dbReference type="SAM" id="MobiDB-lite"/>
    </source>
</evidence>
<accession>A0AAD9QFX6</accession>
<reference evidence="3" key="2">
    <citation type="journal article" date="2023" name="Science">
        <title>Genomic signatures of disease resistance in endangered staghorn corals.</title>
        <authorList>
            <person name="Vollmer S.V."/>
            <person name="Selwyn J.D."/>
            <person name="Despard B.A."/>
            <person name="Roesel C.L."/>
        </authorList>
    </citation>
    <scope>NUCLEOTIDE SEQUENCE</scope>
    <source>
        <strain evidence="3">K2</strain>
    </source>
</reference>
<feature type="coiled-coil region" evidence="1">
    <location>
        <begin position="629"/>
        <end position="821"/>
    </location>
</feature>
<feature type="region of interest" description="Disordered" evidence="2">
    <location>
        <begin position="1238"/>
        <end position="1263"/>
    </location>
</feature>
<evidence type="ECO:0000313" key="4">
    <source>
        <dbReference type="Proteomes" id="UP001249851"/>
    </source>
</evidence>
<feature type="compositionally biased region" description="Basic and acidic residues" evidence="2">
    <location>
        <begin position="117"/>
        <end position="127"/>
    </location>
</feature>
<feature type="region of interest" description="Disordered" evidence="2">
    <location>
        <begin position="540"/>
        <end position="573"/>
    </location>
</feature>
<organism evidence="3 4">
    <name type="scientific">Acropora cervicornis</name>
    <name type="common">Staghorn coral</name>
    <dbReference type="NCBI Taxonomy" id="6130"/>
    <lineage>
        <taxon>Eukaryota</taxon>
        <taxon>Metazoa</taxon>
        <taxon>Cnidaria</taxon>
        <taxon>Anthozoa</taxon>
        <taxon>Hexacorallia</taxon>
        <taxon>Scleractinia</taxon>
        <taxon>Astrocoeniina</taxon>
        <taxon>Acroporidae</taxon>
        <taxon>Acropora</taxon>
    </lineage>
</organism>
<feature type="compositionally biased region" description="Basic residues" evidence="2">
    <location>
        <begin position="1"/>
        <end position="14"/>
    </location>
</feature>
<protein>
    <submittedName>
        <fullName evidence="3">Centrosomal protein of 89 kDa</fullName>
    </submittedName>
</protein>